<feature type="region of interest" description="Disordered" evidence="7">
    <location>
        <begin position="60"/>
        <end position="83"/>
    </location>
</feature>
<evidence type="ECO:0000256" key="5">
    <source>
        <dbReference type="ARBA" id="ARBA00022839"/>
    </source>
</evidence>
<evidence type="ECO:0000313" key="9">
    <source>
        <dbReference type="EMBL" id="QFX92595.1"/>
    </source>
</evidence>
<comment type="function">
    <text evidence="6">Bidirectionally degrades single-stranded DNA into large acid-insoluble oligonucleotides, which are then degraded further into small acid-soluble oligonucleotides.</text>
</comment>
<evidence type="ECO:0000256" key="3">
    <source>
        <dbReference type="ARBA" id="ARBA00022722"/>
    </source>
</evidence>
<dbReference type="GO" id="GO:0005829">
    <property type="term" value="C:cytosol"/>
    <property type="evidence" value="ECO:0007669"/>
    <property type="project" value="TreeGrafter"/>
</dbReference>
<dbReference type="GO" id="GO:0006308">
    <property type="term" value="P:DNA catabolic process"/>
    <property type="evidence" value="ECO:0007669"/>
    <property type="project" value="UniProtKB-UniRule"/>
</dbReference>
<keyword evidence="5 6" id="KW-0269">Exonuclease</keyword>
<dbReference type="SUPFAM" id="SSF116842">
    <property type="entry name" value="XseB-like"/>
    <property type="match status" value="1"/>
</dbReference>
<dbReference type="Proteomes" id="UP000031397">
    <property type="component" value="Unassembled WGS sequence"/>
</dbReference>
<evidence type="ECO:0000313" key="11">
    <source>
        <dbReference type="Proteomes" id="UP000327194"/>
    </source>
</evidence>
<evidence type="ECO:0000313" key="8">
    <source>
        <dbReference type="EMBL" id="KID42147.1"/>
    </source>
</evidence>
<reference evidence="8 10" key="1">
    <citation type="submission" date="2014-06" db="EMBL/GenBank/DDBJ databases">
        <title>Functional and comparative genomic analyses of the Drosophila gut microbiota identify candidate symbiosis factors.</title>
        <authorList>
            <person name="Newell P.D."/>
            <person name="Chaston J.M."/>
            <person name="Douglas A.E."/>
        </authorList>
    </citation>
    <scope>NUCLEOTIDE SEQUENCE [LARGE SCALE GENOMIC DNA]</scope>
    <source>
        <strain evidence="8 10">DmCS_002</strain>
    </source>
</reference>
<dbReference type="InterPro" id="IPR003761">
    <property type="entry name" value="Exonuc_VII_S"/>
</dbReference>
<dbReference type="InterPro" id="IPR037004">
    <property type="entry name" value="Exonuc_VII_ssu_sf"/>
</dbReference>
<dbReference type="PATRIC" id="fig|1614.10.peg.133"/>
<comment type="subcellular location">
    <subcellularLocation>
        <location evidence="6">Cytoplasm</location>
    </subcellularLocation>
</comment>
<comment type="subunit">
    <text evidence="6">Heterooligomer composed of large and small subunits.</text>
</comment>
<comment type="similarity">
    <text evidence="1 6">Belongs to the XseB family.</text>
</comment>
<proteinExistence type="inferred from homology"/>
<keyword evidence="3 6" id="KW-0540">Nuclease</keyword>
<dbReference type="STRING" id="1614.IV37_GL000216"/>
<dbReference type="PANTHER" id="PTHR34137">
    <property type="entry name" value="EXODEOXYRIBONUCLEASE 7 SMALL SUBUNIT"/>
    <property type="match status" value="1"/>
</dbReference>
<dbReference type="NCBIfam" id="NF002138">
    <property type="entry name" value="PRK00977.1-2"/>
    <property type="match status" value="1"/>
</dbReference>
<evidence type="ECO:0000256" key="1">
    <source>
        <dbReference type="ARBA" id="ARBA00009998"/>
    </source>
</evidence>
<evidence type="ECO:0000256" key="4">
    <source>
        <dbReference type="ARBA" id="ARBA00022801"/>
    </source>
</evidence>
<dbReference type="PANTHER" id="PTHR34137:SF1">
    <property type="entry name" value="EXODEOXYRIBONUCLEASE 7 SMALL SUBUNIT"/>
    <property type="match status" value="1"/>
</dbReference>
<dbReference type="GO" id="GO:0009318">
    <property type="term" value="C:exodeoxyribonuclease VII complex"/>
    <property type="evidence" value="ECO:0007669"/>
    <property type="project" value="UniProtKB-UniRule"/>
</dbReference>
<dbReference type="GO" id="GO:0008855">
    <property type="term" value="F:exodeoxyribonuclease VII activity"/>
    <property type="evidence" value="ECO:0007669"/>
    <property type="project" value="UniProtKB-UniRule"/>
</dbReference>
<keyword evidence="2 6" id="KW-0963">Cytoplasm</keyword>
<name>A0A0C1PN13_9LACO</name>
<dbReference type="HAMAP" id="MF_00337">
    <property type="entry name" value="Exonuc_7_S"/>
    <property type="match status" value="1"/>
</dbReference>
<dbReference type="KEGG" id="lfv:LF543_03060"/>
<comment type="catalytic activity">
    <reaction evidence="6">
        <text>Exonucleolytic cleavage in either 5'- to 3'- or 3'- to 5'-direction to yield nucleoside 5'-phosphates.</text>
        <dbReference type="EC" id="3.1.11.6"/>
    </reaction>
</comment>
<keyword evidence="10" id="KW-1185">Reference proteome</keyword>
<evidence type="ECO:0000256" key="7">
    <source>
        <dbReference type="SAM" id="MobiDB-lite"/>
    </source>
</evidence>
<evidence type="ECO:0000256" key="6">
    <source>
        <dbReference type="HAMAP-Rule" id="MF_00337"/>
    </source>
</evidence>
<dbReference type="EC" id="3.1.11.6" evidence="6"/>
<keyword evidence="4 6" id="KW-0378">Hydrolase</keyword>
<dbReference type="EMBL" id="JOJZ01000010">
    <property type="protein sequence ID" value="KID42147.1"/>
    <property type="molecule type" value="Genomic_DNA"/>
</dbReference>
<dbReference type="OrthoDB" id="9798666at2"/>
<dbReference type="AlphaFoldDB" id="A0A0C1PN13"/>
<accession>A0A0C1PN13</accession>
<dbReference type="EMBL" id="CP045562">
    <property type="protein sequence ID" value="QFX92595.1"/>
    <property type="molecule type" value="Genomic_DNA"/>
</dbReference>
<protein>
    <recommendedName>
        <fullName evidence="6">Exodeoxyribonuclease 7 small subunit</fullName>
        <ecNumber evidence="6">3.1.11.6</ecNumber>
    </recommendedName>
    <alternativeName>
        <fullName evidence="6">Exodeoxyribonuclease VII small subunit</fullName>
        <shortName evidence="6">Exonuclease VII small subunit</shortName>
    </alternativeName>
</protein>
<evidence type="ECO:0000256" key="2">
    <source>
        <dbReference type="ARBA" id="ARBA00022490"/>
    </source>
</evidence>
<organism evidence="8 10">
    <name type="scientific">Fructilactobacillus fructivorans</name>
    <dbReference type="NCBI Taxonomy" id="1614"/>
    <lineage>
        <taxon>Bacteria</taxon>
        <taxon>Bacillati</taxon>
        <taxon>Bacillota</taxon>
        <taxon>Bacilli</taxon>
        <taxon>Lactobacillales</taxon>
        <taxon>Lactobacillaceae</taxon>
        <taxon>Fructilactobacillus</taxon>
    </lineage>
</organism>
<dbReference type="Gene3D" id="1.10.287.1040">
    <property type="entry name" value="Exonuclease VII, small subunit"/>
    <property type="match status" value="1"/>
</dbReference>
<reference evidence="9 11" key="2">
    <citation type="submission" date="2019-10" db="EMBL/GenBank/DDBJ databases">
        <title>Genome sequencing of Lactobacillus fructivorans.</title>
        <authorList>
            <person name="Kim K."/>
        </authorList>
    </citation>
    <scope>NUCLEOTIDE SEQUENCE [LARGE SCALE GENOMIC DNA]</scope>
    <source>
        <strain evidence="9 11">LF543</strain>
    </source>
</reference>
<dbReference type="GeneID" id="74913238"/>
<dbReference type="Proteomes" id="UP000327194">
    <property type="component" value="Chromosome"/>
</dbReference>
<dbReference type="Pfam" id="PF02609">
    <property type="entry name" value="Exonuc_VII_S"/>
    <property type="match status" value="1"/>
</dbReference>
<dbReference type="RefSeq" id="WP_010021530.1">
    <property type="nucleotide sequence ID" value="NZ_AZDS01000001.1"/>
</dbReference>
<evidence type="ECO:0000313" key="10">
    <source>
        <dbReference type="Proteomes" id="UP000031397"/>
    </source>
</evidence>
<sequence length="83" mass="9397">MADKKPTFEENMSKLEEIVNQLEQGDVPLEKALSEFKDGVELSNEMQKTLSNAQKTLTKMMDDSDNEVPFDRDQQNGDSDDGQ</sequence>
<gene>
    <name evidence="6" type="primary">xseB</name>
    <name evidence="9" type="ORF">LF543_03060</name>
    <name evidence="8" type="ORF">LfDm3_0552</name>
</gene>
<dbReference type="NCBIfam" id="TIGR01280">
    <property type="entry name" value="xseB"/>
    <property type="match status" value="1"/>
</dbReference>